<dbReference type="PANTHER" id="PTHR12482">
    <property type="entry name" value="LIPASE ROG1-RELATED-RELATED"/>
    <property type="match status" value="1"/>
</dbReference>
<protein>
    <submittedName>
        <fullName evidence="3">Serine esterase (DUF676)</fullName>
    </submittedName>
</protein>
<dbReference type="InterPro" id="IPR044294">
    <property type="entry name" value="Lipase-like"/>
</dbReference>
<dbReference type="Pfam" id="PF05057">
    <property type="entry name" value="DUF676"/>
    <property type="match status" value="1"/>
</dbReference>
<dbReference type="SUPFAM" id="SSF53474">
    <property type="entry name" value="alpha/beta-Hydrolases"/>
    <property type="match status" value="1"/>
</dbReference>
<evidence type="ECO:0000256" key="1">
    <source>
        <dbReference type="SAM" id="MobiDB-lite"/>
    </source>
</evidence>
<feature type="domain" description="DUF676" evidence="2">
    <location>
        <begin position="48"/>
        <end position="257"/>
    </location>
</feature>
<dbReference type="Gene3D" id="3.40.50.1820">
    <property type="entry name" value="alpha/beta hydrolase"/>
    <property type="match status" value="1"/>
</dbReference>
<proteinExistence type="predicted"/>
<evidence type="ECO:0000313" key="4">
    <source>
        <dbReference type="Proteomes" id="UP001153069"/>
    </source>
</evidence>
<feature type="compositionally biased region" description="Low complexity" evidence="1">
    <location>
        <begin position="299"/>
        <end position="312"/>
    </location>
</feature>
<reference evidence="3" key="1">
    <citation type="submission" date="2020-06" db="EMBL/GenBank/DDBJ databases">
        <authorList>
            <consortium name="Plant Systems Biology data submission"/>
        </authorList>
    </citation>
    <scope>NUCLEOTIDE SEQUENCE</scope>
    <source>
        <strain evidence="3">D6</strain>
    </source>
</reference>
<dbReference type="EMBL" id="CAICTM010001484">
    <property type="protein sequence ID" value="CAB9524028.1"/>
    <property type="molecule type" value="Genomic_DNA"/>
</dbReference>
<dbReference type="PANTHER" id="PTHR12482:SF62">
    <property type="entry name" value="LIPASE ROG1-RELATED"/>
    <property type="match status" value="1"/>
</dbReference>
<dbReference type="AlphaFoldDB" id="A0A9N8ENQ4"/>
<evidence type="ECO:0000313" key="3">
    <source>
        <dbReference type="EMBL" id="CAB9524028.1"/>
    </source>
</evidence>
<dbReference type="Proteomes" id="UP001153069">
    <property type="component" value="Unassembled WGS sequence"/>
</dbReference>
<accession>A0A9N8ENQ4</accession>
<sequence length="434" mass="49116">MAKYHKPHRTHSAPVAALQSIATGTVTPLLREDTGIHQSSLDSDVVERVHVIILVHGWIGCPQDLGYLHHAMEEQAAIVLKEENLSSSQRREPLYVYTCTSNHGRTNDGIQAGADRIAQESQEFLDSIREQHKGTLKEITLSVVGYSLGGLYSRYALPKIITAESADDSNNSPKIIPKVFCTIATPHLGSEGHTYVQLPRRLERWLSLMTQTGRDLFRHSNTIEKTITDPHWVEPMLRFEKRIAYANTYAMDVMVPTSTAAFIPENSTSEHFHLEIPNNNRFMALMVQTPAQHKLLREQTQQQSPTSSSSSSWDHAKRLDAMGWTKIFVDFADSYDRHADNDSKDHDSSTMTCSSSSERKRSIRAFELHAEFQRSKRRLFLPVGHDLVAVNSKNVFYSYFMRRGRPLIDQLANDFVRDVVRGVQQQSNDDGDGV</sequence>
<dbReference type="InterPro" id="IPR007751">
    <property type="entry name" value="DUF676_lipase-like"/>
</dbReference>
<dbReference type="InterPro" id="IPR029058">
    <property type="entry name" value="AB_hydrolase_fold"/>
</dbReference>
<feature type="region of interest" description="Disordered" evidence="1">
    <location>
        <begin position="293"/>
        <end position="314"/>
    </location>
</feature>
<keyword evidence="4" id="KW-1185">Reference proteome</keyword>
<evidence type="ECO:0000259" key="2">
    <source>
        <dbReference type="Pfam" id="PF05057"/>
    </source>
</evidence>
<organism evidence="3 4">
    <name type="scientific">Seminavis robusta</name>
    <dbReference type="NCBI Taxonomy" id="568900"/>
    <lineage>
        <taxon>Eukaryota</taxon>
        <taxon>Sar</taxon>
        <taxon>Stramenopiles</taxon>
        <taxon>Ochrophyta</taxon>
        <taxon>Bacillariophyta</taxon>
        <taxon>Bacillariophyceae</taxon>
        <taxon>Bacillariophycidae</taxon>
        <taxon>Naviculales</taxon>
        <taxon>Naviculaceae</taxon>
        <taxon>Seminavis</taxon>
    </lineage>
</organism>
<comment type="caution">
    <text evidence="3">The sequence shown here is derived from an EMBL/GenBank/DDBJ whole genome shotgun (WGS) entry which is preliminary data.</text>
</comment>
<gene>
    <name evidence="3" type="ORF">SEMRO_1486_G276620.1</name>
</gene>
<name>A0A9N8ENQ4_9STRA</name>
<dbReference type="OrthoDB" id="273452at2759"/>